<keyword evidence="1 5" id="KW-0479">Metal-binding</keyword>
<feature type="zinc finger region" description="C3H1-type" evidence="5">
    <location>
        <begin position="18"/>
        <end position="44"/>
    </location>
</feature>
<feature type="domain" description="C3H1-type" evidence="7">
    <location>
        <begin position="18"/>
        <end position="44"/>
    </location>
</feature>
<reference evidence="8 9" key="1">
    <citation type="submission" date="2024-02" db="EMBL/GenBank/DDBJ databases">
        <authorList>
            <person name="Chen Y."/>
            <person name="Shah S."/>
            <person name="Dougan E. K."/>
            <person name="Thang M."/>
            <person name="Chan C."/>
        </authorList>
    </citation>
    <scope>NUCLEOTIDE SEQUENCE [LARGE SCALE GENOMIC DNA]</scope>
</reference>
<feature type="zinc finger region" description="C3H1-type" evidence="5">
    <location>
        <begin position="52"/>
        <end position="80"/>
    </location>
</feature>
<evidence type="ECO:0000256" key="5">
    <source>
        <dbReference type="PROSITE-ProRule" id="PRU00723"/>
    </source>
</evidence>
<dbReference type="SMART" id="SM00356">
    <property type="entry name" value="ZnF_C3H1"/>
    <property type="match status" value="2"/>
</dbReference>
<dbReference type="InterPro" id="IPR045877">
    <property type="entry name" value="ZFP36-like"/>
</dbReference>
<keyword evidence="9" id="KW-1185">Reference proteome</keyword>
<protein>
    <submittedName>
        <fullName evidence="8">C3H1 type-like 2-A</fullName>
    </submittedName>
</protein>
<comment type="caution">
    <text evidence="8">The sequence shown here is derived from an EMBL/GenBank/DDBJ whole genome shotgun (WGS) entry which is preliminary data.</text>
</comment>
<accession>A0ABP0JAU7</accession>
<proteinExistence type="predicted"/>
<evidence type="ECO:0000313" key="8">
    <source>
        <dbReference type="EMBL" id="CAK9011504.1"/>
    </source>
</evidence>
<feature type="region of interest" description="Disordered" evidence="6">
    <location>
        <begin position="84"/>
        <end position="113"/>
    </location>
</feature>
<evidence type="ECO:0000256" key="1">
    <source>
        <dbReference type="ARBA" id="ARBA00022723"/>
    </source>
</evidence>
<dbReference type="InterPro" id="IPR036855">
    <property type="entry name" value="Znf_CCCH_sf"/>
</dbReference>
<dbReference type="Proteomes" id="UP001642464">
    <property type="component" value="Unassembled WGS sequence"/>
</dbReference>
<evidence type="ECO:0000256" key="2">
    <source>
        <dbReference type="ARBA" id="ARBA00022737"/>
    </source>
</evidence>
<sequence>MAAVVNYEKDMKRLQVHKQTRLCRFFVVGACTRGEACAFAHGKEKLKQQPDFSKTRLCADFVELGSCMEGDRCKFAHGRCELRPGSAPKIGRPSKKETKDIPRKQQEDKDSASIKAAQIIQLRHSLHSQAALKLLMDSASRAPSKKAQEQPDLEADCCLDVSTSFSRQTTWEGIDTASAAFSRGTSSSSQSWEPMCQKLPELGSEWQVQVKNTFIEASDSDESDIEDQGVLRRTHSVPLF</sequence>
<evidence type="ECO:0000313" key="9">
    <source>
        <dbReference type="Proteomes" id="UP001642464"/>
    </source>
</evidence>
<dbReference type="EMBL" id="CAXAMM010006557">
    <property type="protein sequence ID" value="CAK9011504.1"/>
    <property type="molecule type" value="Genomic_DNA"/>
</dbReference>
<evidence type="ECO:0000259" key="7">
    <source>
        <dbReference type="PROSITE" id="PS50103"/>
    </source>
</evidence>
<dbReference type="SUPFAM" id="SSF90229">
    <property type="entry name" value="CCCH zinc finger"/>
    <property type="match status" value="2"/>
</dbReference>
<keyword evidence="2" id="KW-0677">Repeat</keyword>
<dbReference type="PANTHER" id="PTHR12547:SF18">
    <property type="entry name" value="PROTEIN TIS11"/>
    <property type="match status" value="1"/>
</dbReference>
<evidence type="ECO:0000256" key="4">
    <source>
        <dbReference type="ARBA" id="ARBA00022833"/>
    </source>
</evidence>
<evidence type="ECO:0000256" key="6">
    <source>
        <dbReference type="SAM" id="MobiDB-lite"/>
    </source>
</evidence>
<dbReference type="InterPro" id="IPR000571">
    <property type="entry name" value="Znf_CCCH"/>
</dbReference>
<dbReference type="PANTHER" id="PTHR12547">
    <property type="entry name" value="CCCH ZINC FINGER/TIS11-RELATED"/>
    <property type="match status" value="1"/>
</dbReference>
<organism evidence="8 9">
    <name type="scientific">Durusdinium trenchii</name>
    <dbReference type="NCBI Taxonomy" id="1381693"/>
    <lineage>
        <taxon>Eukaryota</taxon>
        <taxon>Sar</taxon>
        <taxon>Alveolata</taxon>
        <taxon>Dinophyceae</taxon>
        <taxon>Suessiales</taxon>
        <taxon>Symbiodiniaceae</taxon>
        <taxon>Durusdinium</taxon>
    </lineage>
</organism>
<dbReference type="Pfam" id="PF00642">
    <property type="entry name" value="zf-CCCH"/>
    <property type="match status" value="2"/>
</dbReference>
<feature type="domain" description="C3H1-type" evidence="7">
    <location>
        <begin position="52"/>
        <end position="80"/>
    </location>
</feature>
<name>A0ABP0JAU7_9DINO</name>
<feature type="compositionally biased region" description="Basic and acidic residues" evidence="6">
    <location>
        <begin position="94"/>
        <end position="112"/>
    </location>
</feature>
<evidence type="ECO:0000256" key="3">
    <source>
        <dbReference type="ARBA" id="ARBA00022771"/>
    </source>
</evidence>
<keyword evidence="3 5" id="KW-0863">Zinc-finger</keyword>
<dbReference type="Gene3D" id="4.10.1000.10">
    <property type="entry name" value="Zinc finger, CCCH-type"/>
    <property type="match status" value="2"/>
</dbReference>
<keyword evidence="4 5" id="KW-0862">Zinc</keyword>
<dbReference type="PROSITE" id="PS50103">
    <property type="entry name" value="ZF_C3H1"/>
    <property type="match status" value="2"/>
</dbReference>
<gene>
    <name evidence="8" type="ORF">SCF082_LOCUS11122</name>
</gene>